<sequence length="269" mass="30749">MSTNSNDQGRAYEYAWMTALYKKLAVVRKTCVVANSSLDANKRAWNAISQDKRELYALSADAAVDMVLGLEPLMKENQGTLFLAFQKDEAGENGDVRDIVIYREDIPWEVGLSIKHNHTAVKHSRLSHVLDFGKEWYGIPCSKQYWDDIRPIFAMLNREKELGTKWSELHDKDGDVYIPLLKAFLDEVNRAYEREPEVAIRMFEYLVGMKDYHKIVSNDSKKMTSIHTFNLHGTLGRSSREKASAFEIPDASAPMKIRSMGFCLCAIKK</sequence>
<comment type="caution">
    <text evidence="1">The sequence shown here is derived from an EMBL/GenBank/DDBJ whole genome shotgun (WGS) entry which is preliminary data.</text>
</comment>
<evidence type="ECO:0000313" key="1">
    <source>
        <dbReference type="EMBL" id="OUN43976.1"/>
    </source>
</evidence>
<organism evidence="1 2">
    <name type="scientific">Anaerotignum lactatifermentans</name>
    <dbReference type="NCBI Taxonomy" id="160404"/>
    <lineage>
        <taxon>Bacteria</taxon>
        <taxon>Bacillati</taxon>
        <taxon>Bacillota</taxon>
        <taxon>Clostridia</taxon>
        <taxon>Lachnospirales</taxon>
        <taxon>Anaerotignaceae</taxon>
        <taxon>Anaerotignum</taxon>
    </lineage>
</organism>
<accession>A0A1Y3U5D0</accession>
<name>A0A1Y3U5D0_9FIRM</name>
<dbReference type="RefSeq" id="WP_087989147.1">
    <property type="nucleotide sequence ID" value="NZ_NFHM01000007.1"/>
</dbReference>
<dbReference type="Pfam" id="PF09556">
    <property type="entry name" value="RE_HaeIII"/>
    <property type="match status" value="1"/>
</dbReference>
<gene>
    <name evidence="1" type="ORF">B5G26_06665</name>
</gene>
<dbReference type="Proteomes" id="UP000195455">
    <property type="component" value="Unassembled WGS sequence"/>
</dbReference>
<evidence type="ECO:0000313" key="2">
    <source>
        <dbReference type="Proteomes" id="UP000195455"/>
    </source>
</evidence>
<protein>
    <recommendedName>
        <fullName evidence="3">Restriction endonuclease</fullName>
    </recommendedName>
</protein>
<reference evidence="2" key="1">
    <citation type="submission" date="2017-04" db="EMBL/GenBank/DDBJ databases">
        <title>Function of individual gut microbiota members based on whole genome sequencing of pure cultures obtained from chicken caecum.</title>
        <authorList>
            <person name="Medvecky M."/>
            <person name="Cejkova D."/>
            <person name="Polansky O."/>
            <person name="Karasova D."/>
            <person name="Kubasova T."/>
            <person name="Cizek A."/>
            <person name="Rychlik I."/>
        </authorList>
    </citation>
    <scope>NUCLEOTIDE SEQUENCE [LARGE SCALE GENOMIC DNA]</scope>
    <source>
        <strain evidence="2">An75</strain>
    </source>
</reference>
<dbReference type="InterPro" id="IPR019059">
    <property type="entry name" value="Restrct_endonuc_II_HaeIII"/>
</dbReference>
<proteinExistence type="predicted"/>
<evidence type="ECO:0008006" key="3">
    <source>
        <dbReference type="Google" id="ProtNLM"/>
    </source>
</evidence>
<dbReference type="AlphaFoldDB" id="A0A1Y3U5D0"/>
<dbReference type="EMBL" id="NFHM01000007">
    <property type="protein sequence ID" value="OUN43976.1"/>
    <property type="molecule type" value="Genomic_DNA"/>
</dbReference>